<name>H3KE68_9BURK</name>
<organism evidence="2 3">
    <name type="scientific">Sutterella parvirubra YIT 11816</name>
    <dbReference type="NCBI Taxonomy" id="762967"/>
    <lineage>
        <taxon>Bacteria</taxon>
        <taxon>Pseudomonadati</taxon>
        <taxon>Pseudomonadota</taxon>
        <taxon>Betaproteobacteria</taxon>
        <taxon>Burkholderiales</taxon>
        <taxon>Sutterellaceae</taxon>
        <taxon>Sutterella</taxon>
    </lineage>
</organism>
<feature type="region of interest" description="Disordered" evidence="1">
    <location>
        <begin position="44"/>
        <end position="68"/>
    </location>
</feature>
<dbReference type="STRING" id="762967.HMPREF9440_01032"/>
<proteinExistence type="predicted"/>
<evidence type="ECO:0000313" key="3">
    <source>
        <dbReference type="Proteomes" id="UP000004956"/>
    </source>
</evidence>
<feature type="compositionally biased region" description="Polar residues" evidence="1">
    <location>
        <begin position="106"/>
        <end position="116"/>
    </location>
</feature>
<keyword evidence="3" id="KW-1185">Reference proteome</keyword>
<evidence type="ECO:0000313" key="2">
    <source>
        <dbReference type="EMBL" id="EHY31595.1"/>
    </source>
</evidence>
<reference evidence="2 3" key="1">
    <citation type="submission" date="2011-11" db="EMBL/GenBank/DDBJ databases">
        <authorList>
            <person name="Weinstock G."/>
            <person name="Sodergren E."/>
            <person name="Clifton S."/>
            <person name="Fulton L."/>
            <person name="Fulton B."/>
            <person name="Courtney L."/>
            <person name="Fronick C."/>
            <person name="Harrison M."/>
            <person name="Strong C."/>
            <person name="Farmer C."/>
            <person name="Delahaunty K."/>
            <person name="Markovic C."/>
            <person name="Hall O."/>
            <person name="Minx P."/>
            <person name="Tomlinson C."/>
            <person name="Mitreva M."/>
            <person name="Hou S."/>
            <person name="Chen J."/>
            <person name="Wollam A."/>
            <person name="Pepin K.H."/>
            <person name="Johnson M."/>
            <person name="Bhonagiri V."/>
            <person name="Zhang X."/>
            <person name="Suruliraj S."/>
            <person name="Warren W."/>
            <person name="Chinwalla A."/>
            <person name="Mardis E.R."/>
            <person name="Wilson R.K."/>
        </authorList>
    </citation>
    <scope>NUCLEOTIDE SEQUENCE [LARGE SCALE GENOMIC DNA]</scope>
    <source>
        <strain evidence="2 3">YIT 11816</strain>
    </source>
</reference>
<dbReference type="Proteomes" id="UP000004956">
    <property type="component" value="Unassembled WGS sequence"/>
</dbReference>
<comment type="caution">
    <text evidence="2">The sequence shown here is derived from an EMBL/GenBank/DDBJ whole genome shotgun (WGS) entry which is preliminary data.</text>
</comment>
<dbReference type="AlphaFoldDB" id="H3KE68"/>
<feature type="region of interest" description="Disordered" evidence="1">
    <location>
        <begin position="101"/>
        <end position="135"/>
    </location>
</feature>
<dbReference type="HOGENOM" id="CLU_1884751_0_0_4"/>
<protein>
    <submittedName>
        <fullName evidence="2">Uncharacterized protein</fullName>
    </submittedName>
</protein>
<accession>H3KE68</accession>
<sequence length="135" mass="14957">MGMKGEVRPGVGPRPLLLSRKRFQVLVPHDGCFGSSMKWVEVPERAEDPRVRRGRQRLRRHEERRQRDDPVVVEVLSHQEECMGGSPQSWSLGESVGSPPIFNPVVQLTQGGQSPTEAAAGSHRGGFVLKGQALR</sequence>
<dbReference type="EMBL" id="AFBQ01000139">
    <property type="protein sequence ID" value="EHY31595.1"/>
    <property type="molecule type" value="Genomic_DNA"/>
</dbReference>
<evidence type="ECO:0000256" key="1">
    <source>
        <dbReference type="SAM" id="MobiDB-lite"/>
    </source>
</evidence>
<gene>
    <name evidence="2" type="ORF">HMPREF9440_01032</name>
</gene>